<accession>A0A5B0X8D0</accession>
<dbReference type="SUPFAM" id="SSF52540">
    <property type="entry name" value="P-loop containing nucleoside triphosphate hydrolases"/>
    <property type="match status" value="1"/>
</dbReference>
<dbReference type="EMBL" id="VTUX01000001">
    <property type="protein sequence ID" value="KAA1194621.1"/>
    <property type="molecule type" value="Genomic_DNA"/>
</dbReference>
<keyword evidence="1" id="KW-0808">Transferase</keyword>
<proteinExistence type="predicted"/>
<protein>
    <submittedName>
        <fullName evidence="1">Sulfotransferase</fullName>
    </submittedName>
</protein>
<comment type="caution">
    <text evidence="1">The sequence shown here is derived from an EMBL/GenBank/DDBJ whole genome shotgun (WGS) entry which is preliminary data.</text>
</comment>
<organism evidence="1 2">
    <name type="scientific">Pseudohalioglobus sediminis</name>
    <dbReference type="NCBI Taxonomy" id="2606449"/>
    <lineage>
        <taxon>Bacteria</taxon>
        <taxon>Pseudomonadati</taxon>
        <taxon>Pseudomonadota</taxon>
        <taxon>Gammaproteobacteria</taxon>
        <taxon>Cellvibrionales</taxon>
        <taxon>Halieaceae</taxon>
        <taxon>Pseudohalioglobus</taxon>
    </lineage>
</organism>
<dbReference type="Gene3D" id="3.40.50.300">
    <property type="entry name" value="P-loop containing nucleotide triphosphate hydrolases"/>
    <property type="match status" value="1"/>
</dbReference>
<keyword evidence="2" id="KW-1185">Reference proteome</keyword>
<evidence type="ECO:0000313" key="1">
    <source>
        <dbReference type="EMBL" id="KAA1194621.1"/>
    </source>
</evidence>
<dbReference type="PANTHER" id="PTHR36978">
    <property type="entry name" value="P-LOOP CONTAINING NUCLEOTIDE TRIPHOSPHATE HYDROLASE"/>
    <property type="match status" value="1"/>
</dbReference>
<evidence type="ECO:0000313" key="2">
    <source>
        <dbReference type="Proteomes" id="UP000323708"/>
    </source>
</evidence>
<dbReference type="AlphaFoldDB" id="A0A5B0X8D0"/>
<dbReference type="PANTHER" id="PTHR36978:SF4">
    <property type="entry name" value="P-LOOP CONTAINING NUCLEOSIDE TRIPHOSPHATE HYDROLASE PROTEIN"/>
    <property type="match status" value="1"/>
</dbReference>
<sequence length="200" mass="22823">MSLKAALEQLGYPCYHMVECFPRGPEHWRLWEQVGQSTPDWDAIFEGFTATVDFPACTSYGALASYYPDAKVVLTVRAPEKWYTSVQNTIFQKEWIDFLPGTDAGAYMKATIDDYFDGRMHDRDHLVRRFNEHVSSVRENIAPERLLVFEVADGWEPLCEFLELPVPDMPFPNVNDTEAVQGIIKAIMENGFQAVLGYKG</sequence>
<gene>
    <name evidence="1" type="ORF">F0M18_01640</name>
</gene>
<dbReference type="InterPro" id="IPR040632">
    <property type="entry name" value="Sulfotransfer_4"/>
</dbReference>
<dbReference type="Proteomes" id="UP000323708">
    <property type="component" value="Unassembled WGS sequence"/>
</dbReference>
<dbReference type="InterPro" id="IPR027417">
    <property type="entry name" value="P-loop_NTPase"/>
</dbReference>
<reference evidence="1 2" key="1">
    <citation type="submission" date="2019-09" db="EMBL/GenBank/DDBJ databases">
        <authorList>
            <person name="Chen X.-Y."/>
        </authorList>
    </citation>
    <scope>NUCLEOTIDE SEQUENCE [LARGE SCALE GENOMIC DNA]</scope>
    <source>
        <strain evidence="1 2">NY5</strain>
    </source>
</reference>
<dbReference type="GO" id="GO:0016740">
    <property type="term" value="F:transferase activity"/>
    <property type="evidence" value="ECO:0007669"/>
    <property type="project" value="UniProtKB-KW"/>
</dbReference>
<name>A0A5B0X8D0_9GAMM</name>
<dbReference type="Pfam" id="PF17784">
    <property type="entry name" value="Sulfotransfer_4"/>
    <property type="match status" value="1"/>
</dbReference>